<dbReference type="EMBL" id="BAHC01000102">
    <property type="protein sequence ID" value="GAB90442.1"/>
    <property type="molecule type" value="Genomic_DNA"/>
</dbReference>
<dbReference type="GO" id="GO:0042773">
    <property type="term" value="P:ATP synthesis coupled electron transport"/>
    <property type="evidence" value="ECO:0007669"/>
    <property type="project" value="TreeGrafter"/>
</dbReference>
<dbReference type="GO" id="GO:0004129">
    <property type="term" value="F:cytochrome-c oxidase activity"/>
    <property type="evidence" value="ECO:0007669"/>
    <property type="project" value="UniProtKB-EC"/>
</dbReference>
<evidence type="ECO:0000256" key="7">
    <source>
        <dbReference type="ARBA" id="ARBA00022967"/>
    </source>
</evidence>
<dbReference type="GO" id="GO:0016020">
    <property type="term" value="C:membrane"/>
    <property type="evidence" value="ECO:0007669"/>
    <property type="project" value="UniProtKB-SubCell"/>
</dbReference>
<evidence type="ECO:0000313" key="18">
    <source>
        <dbReference type="EMBL" id="GAB90442.1"/>
    </source>
</evidence>
<protein>
    <recommendedName>
        <fullName evidence="3">cytochrome-c oxidase</fullName>
        <ecNumber evidence="3">7.1.1.9</ecNumber>
    </recommendedName>
    <alternativeName>
        <fullName evidence="13">Cytochrome aa3 subunit 2</fullName>
    </alternativeName>
</protein>
<evidence type="ECO:0000256" key="3">
    <source>
        <dbReference type="ARBA" id="ARBA00012949"/>
    </source>
</evidence>
<comment type="function">
    <text evidence="12">Subunits I and II form the functional core of the enzyme complex. Electrons originating in cytochrome c are transferred via heme a and Cu(A) to the binuclear center formed by heme a3 and Cu(B).</text>
</comment>
<evidence type="ECO:0000256" key="16">
    <source>
        <dbReference type="SAM" id="Phobius"/>
    </source>
</evidence>
<feature type="domain" description="Cytochrome oxidase subunit II copper A binding" evidence="17">
    <location>
        <begin position="177"/>
        <end position="354"/>
    </location>
</feature>
<dbReference type="GO" id="GO:0005507">
    <property type="term" value="F:copper ion binding"/>
    <property type="evidence" value="ECO:0007669"/>
    <property type="project" value="InterPro"/>
</dbReference>
<dbReference type="PROSITE" id="PS00078">
    <property type="entry name" value="COX2"/>
    <property type="match status" value="1"/>
</dbReference>
<organism evidence="18 19">
    <name type="scientific">Gordonia rhizosphera NBRC 16068</name>
    <dbReference type="NCBI Taxonomy" id="1108045"/>
    <lineage>
        <taxon>Bacteria</taxon>
        <taxon>Bacillati</taxon>
        <taxon>Actinomycetota</taxon>
        <taxon>Actinomycetes</taxon>
        <taxon>Mycobacteriales</taxon>
        <taxon>Gordoniaceae</taxon>
        <taxon>Gordonia</taxon>
    </lineage>
</organism>
<dbReference type="SUPFAM" id="SSF81464">
    <property type="entry name" value="Cytochrome c oxidase subunit II-like, transmembrane region"/>
    <property type="match status" value="1"/>
</dbReference>
<dbReference type="Pfam" id="PF00116">
    <property type="entry name" value="COX2"/>
    <property type="match status" value="1"/>
</dbReference>
<evidence type="ECO:0000256" key="14">
    <source>
        <dbReference type="ARBA" id="ARBA00047816"/>
    </source>
</evidence>
<comment type="caution">
    <text evidence="18">The sequence shown here is derived from an EMBL/GenBank/DDBJ whole genome shotgun (WGS) entry which is preliminary data.</text>
</comment>
<keyword evidence="7" id="KW-1278">Translocase</keyword>
<evidence type="ECO:0000256" key="5">
    <source>
        <dbReference type="ARBA" id="ARBA00022692"/>
    </source>
</evidence>
<keyword evidence="19" id="KW-1185">Reference proteome</keyword>
<keyword evidence="6" id="KW-0479">Metal-binding</keyword>
<dbReference type="Gene3D" id="1.10.287.90">
    <property type="match status" value="1"/>
</dbReference>
<dbReference type="PANTHER" id="PTHR22888:SF9">
    <property type="entry name" value="CYTOCHROME C OXIDASE SUBUNIT 2"/>
    <property type="match status" value="1"/>
</dbReference>
<reference evidence="18 19" key="1">
    <citation type="submission" date="2012-08" db="EMBL/GenBank/DDBJ databases">
        <title>Whole genome shotgun sequence of Gordonia rhizosphera NBRC 16068.</title>
        <authorList>
            <person name="Takarada H."/>
            <person name="Isaki S."/>
            <person name="Hosoyama A."/>
            <person name="Tsuchikane K."/>
            <person name="Katsumata H."/>
            <person name="Baba S."/>
            <person name="Ohji S."/>
            <person name="Yamazaki S."/>
            <person name="Fujita N."/>
        </authorList>
    </citation>
    <scope>NUCLEOTIDE SEQUENCE [LARGE SCALE GENOMIC DNA]</scope>
    <source>
        <strain evidence="18 19">NBRC 16068</strain>
    </source>
</reference>
<dbReference type="EC" id="7.1.1.9" evidence="3"/>
<keyword evidence="4" id="KW-0813">Transport</keyword>
<dbReference type="InterPro" id="IPR036257">
    <property type="entry name" value="Cyt_c_oxidase_su2_TM_sf"/>
</dbReference>
<dbReference type="InterPro" id="IPR002429">
    <property type="entry name" value="CcO_II-like_C"/>
</dbReference>
<dbReference type="Gene3D" id="2.60.40.420">
    <property type="entry name" value="Cupredoxins - blue copper proteins"/>
    <property type="match status" value="1"/>
</dbReference>
<evidence type="ECO:0000256" key="1">
    <source>
        <dbReference type="ARBA" id="ARBA00004141"/>
    </source>
</evidence>
<proteinExistence type="inferred from homology"/>
<evidence type="ECO:0000313" key="19">
    <source>
        <dbReference type="Proteomes" id="UP000008363"/>
    </source>
</evidence>
<evidence type="ECO:0000256" key="2">
    <source>
        <dbReference type="ARBA" id="ARBA00007866"/>
    </source>
</evidence>
<gene>
    <name evidence="18" type="primary">ctaC</name>
    <name evidence="18" type="ORF">GORHZ_102_00690</name>
</gene>
<keyword evidence="5 16" id="KW-0812">Transmembrane</keyword>
<dbReference type="SUPFAM" id="SSF49503">
    <property type="entry name" value="Cupredoxins"/>
    <property type="match status" value="1"/>
</dbReference>
<comment type="catalytic activity">
    <reaction evidence="14">
        <text>4 Fe(II)-[cytochrome c] + O2 + 8 H(+)(in) = 4 Fe(III)-[cytochrome c] + 2 H2O + 4 H(+)(out)</text>
        <dbReference type="Rhea" id="RHEA:11436"/>
        <dbReference type="Rhea" id="RHEA-COMP:10350"/>
        <dbReference type="Rhea" id="RHEA-COMP:14399"/>
        <dbReference type="ChEBI" id="CHEBI:15377"/>
        <dbReference type="ChEBI" id="CHEBI:15378"/>
        <dbReference type="ChEBI" id="CHEBI:15379"/>
        <dbReference type="ChEBI" id="CHEBI:29033"/>
        <dbReference type="ChEBI" id="CHEBI:29034"/>
        <dbReference type="EC" id="7.1.1.9"/>
    </reaction>
</comment>
<accession>K6WE30</accession>
<feature type="transmembrane region" description="Helical" evidence="16">
    <location>
        <begin position="99"/>
        <end position="122"/>
    </location>
</feature>
<evidence type="ECO:0000256" key="12">
    <source>
        <dbReference type="ARBA" id="ARBA00024688"/>
    </source>
</evidence>
<evidence type="ECO:0000256" key="11">
    <source>
        <dbReference type="ARBA" id="ARBA00023136"/>
    </source>
</evidence>
<dbReference type="InterPro" id="IPR008972">
    <property type="entry name" value="Cupredoxin"/>
</dbReference>
<evidence type="ECO:0000256" key="10">
    <source>
        <dbReference type="ARBA" id="ARBA00023008"/>
    </source>
</evidence>
<dbReference type="PROSITE" id="PS50857">
    <property type="entry name" value="COX2_CUA"/>
    <property type="match status" value="1"/>
</dbReference>
<comment type="subcellular location">
    <subcellularLocation>
        <location evidence="1">Membrane</location>
        <topology evidence="1">Multi-pass membrane protein</topology>
    </subcellularLocation>
</comment>
<dbReference type="STRING" id="1108045.GORHZ_102_00690"/>
<comment type="similarity">
    <text evidence="2">Belongs to the cytochrome c oxidase subunit 2 family.</text>
</comment>
<feature type="transmembrane region" description="Helical" evidence="16">
    <location>
        <begin position="143"/>
        <end position="165"/>
    </location>
</feature>
<keyword evidence="11 16" id="KW-0472">Membrane</keyword>
<keyword evidence="9 16" id="KW-1133">Transmembrane helix</keyword>
<dbReference type="eggNOG" id="COG1622">
    <property type="taxonomic scope" value="Bacteria"/>
</dbReference>
<evidence type="ECO:0000256" key="8">
    <source>
        <dbReference type="ARBA" id="ARBA00022982"/>
    </source>
</evidence>
<keyword evidence="8" id="KW-0249">Electron transport</keyword>
<dbReference type="Proteomes" id="UP000008363">
    <property type="component" value="Unassembled WGS sequence"/>
</dbReference>
<evidence type="ECO:0000256" key="9">
    <source>
        <dbReference type="ARBA" id="ARBA00022989"/>
    </source>
</evidence>
<name>K6WE30_9ACTN</name>
<feature type="region of interest" description="Disordered" evidence="15">
    <location>
        <begin position="29"/>
        <end position="51"/>
    </location>
</feature>
<evidence type="ECO:0000256" key="6">
    <source>
        <dbReference type="ARBA" id="ARBA00022723"/>
    </source>
</evidence>
<sequence>MRAENGPGNGKESTVRVIWHGNSVGTTCPPSEREGVKLAHGGRPRAPQARSASRITKRVGILVALGFGALLLSGCDARTAMRFGWPAGVTPEATKMGDLWTWSVITALVMGILVWGLIFWTITFHRNKAGQKDEFPRQTGYNVPLELAYTAVPFVIIAVLFYFTVVVQNDVERKSDDPKVVVDVTAFQWNWKFGYNKIEFTDGVTYDGFERNGSPFELQTPNVEMVGGAEEEVPYPAGGRDDDVRDYLPFDKIETVGSSTEIPILVLPTERRIQFNLAAADVVHSFWVPEFLFKRDVMPFPKQNHTDNQFQVEQIDRTGAFVGRCAEMCGTYHSMMNFEVRAVSPAKFDAYILYRDRNPLATNAEALQAICEVPHSVTTVPFETRRKTNGDTPSDLGDAGNTSLPDCTVGANR</sequence>
<dbReference type="InterPro" id="IPR045187">
    <property type="entry name" value="CcO_II"/>
</dbReference>
<evidence type="ECO:0000256" key="4">
    <source>
        <dbReference type="ARBA" id="ARBA00022448"/>
    </source>
</evidence>
<dbReference type="AlphaFoldDB" id="K6WE30"/>
<dbReference type="InterPro" id="IPR001505">
    <property type="entry name" value="Copper_CuA"/>
</dbReference>
<dbReference type="PANTHER" id="PTHR22888">
    <property type="entry name" value="CYTOCHROME C OXIDASE, SUBUNIT II"/>
    <property type="match status" value="1"/>
</dbReference>
<evidence type="ECO:0000259" key="17">
    <source>
        <dbReference type="PROSITE" id="PS50857"/>
    </source>
</evidence>
<evidence type="ECO:0000256" key="13">
    <source>
        <dbReference type="ARBA" id="ARBA00031399"/>
    </source>
</evidence>
<keyword evidence="10" id="KW-0186">Copper</keyword>
<feature type="transmembrane region" description="Helical" evidence="16">
    <location>
        <begin position="59"/>
        <end position="79"/>
    </location>
</feature>
<evidence type="ECO:0000256" key="15">
    <source>
        <dbReference type="SAM" id="MobiDB-lite"/>
    </source>
</evidence>
<feature type="region of interest" description="Disordered" evidence="15">
    <location>
        <begin position="382"/>
        <end position="413"/>
    </location>
</feature>